<name>A0A9W7AYU9_9STRA</name>
<keyword evidence="1" id="KW-0812">Transmembrane</keyword>
<feature type="transmembrane region" description="Helical" evidence="1">
    <location>
        <begin position="163"/>
        <end position="181"/>
    </location>
</feature>
<feature type="transmembrane region" description="Helical" evidence="1">
    <location>
        <begin position="201"/>
        <end position="227"/>
    </location>
</feature>
<keyword evidence="3" id="KW-1185">Reference proteome</keyword>
<dbReference type="EMBL" id="BRXY01000208">
    <property type="protein sequence ID" value="GMH77513.1"/>
    <property type="molecule type" value="Genomic_DNA"/>
</dbReference>
<dbReference type="AlphaFoldDB" id="A0A9W7AYU9"/>
<accession>A0A9W7AYU9</accession>
<evidence type="ECO:0000313" key="3">
    <source>
        <dbReference type="Proteomes" id="UP001165085"/>
    </source>
</evidence>
<organism evidence="2 3">
    <name type="scientific">Triparma strigata</name>
    <dbReference type="NCBI Taxonomy" id="1606541"/>
    <lineage>
        <taxon>Eukaryota</taxon>
        <taxon>Sar</taxon>
        <taxon>Stramenopiles</taxon>
        <taxon>Ochrophyta</taxon>
        <taxon>Bolidophyceae</taxon>
        <taxon>Parmales</taxon>
        <taxon>Triparmaceae</taxon>
        <taxon>Triparma</taxon>
    </lineage>
</organism>
<keyword evidence="1" id="KW-0472">Membrane</keyword>
<protein>
    <submittedName>
        <fullName evidence="2">Uncharacterized protein</fullName>
    </submittedName>
</protein>
<sequence>MSKDFFLHKPDQATLRNIGFNITVSQQERSTYGDQKKYVCKTIYYLQAVQGNMKLSFSLLPIAYVLELFYTYRSIVSGSSTLVSIFHFAFTVVAMFMFEIINLGEVKDYAKPKSLWTRPLHSMAMSSSSYLIIRGLEGLADLECQASGTAKCNSRYARVKKSIIDSTLAQCCTLYLLFSVIPWGSCLGYSFLKHAKNEDWLMVLFCVGAMYSRLTIAIASTTTAFWLKLNQKCLQLERKRLQSDIRNCTASEVHLLVPRVNAFLLEMTQMCDSTHKFFFAWTPTVVQVISQLAVCIFFLNVKRDTSYEVPAWIIVAQIQPILNLISFYWGYANLNRLVERDIDHDLSTLRLKIQVVDSEKSEIKSLFQRTEMLAALKDRDSSPCILPLNTIPNIETGKSMISYFVSAIIIVFPYVSVFKDQIIWDYLSFERSNN</sequence>
<evidence type="ECO:0000313" key="2">
    <source>
        <dbReference type="EMBL" id="GMH77513.1"/>
    </source>
</evidence>
<dbReference type="Proteomes" id="UP001165085">
    <property type="component" value="Unassembled WGS sequence"/>
</dbReference>
<keyword evidence="1" id="KW-1133">Transmembrane helix</keyword>
<feature type="transmembrane region" description="Helical" evidence="1">
    <location>
        <begin position="84"/>
        <end position="104"/>
    </location>
</feature>
<feature type="transmembrane region" description="Helical" evidence="1">
    <location>
        <begin position="311"/>
        <end position="331"/>
    </location>
</feature>
<evidence type="ECO:0000256" key="1">
    <source>
        <dbReference type="SAM" id="Phobius"/>
    </source>
</evidence>
<reference evidence="3" key="1">
    <citation type="journal article" date="2023" name="Commun. Biol.">
        <title>Genome analysis of Parmales, the sister group of diatoms, reveals the evolutionary specialization of diatoms from phago-mixotrophs to photoautotrophs.</title>
        <authorList>
            <person name="Ban H."/>
            <person name="Sato S."/>
            <person name="Yoshikawa S."/>
            <person name="Yamada K."/>
            <person name="Nakamura Y."/>
            <person name="Ichinomiya M."/>
            <person name="Sato N."/>
            <person name="Blanc-Mathieu R."/>
            <person name="Endo H."/>
            <person name="Kuwata A."/>
            <person name="Ogata H."/>
        </authorList>
    </citation>
    <scope>NUCLEOTIDE SEQUENCE [LARGE SCALE GENOMIC DNA]</scope>
    <source>
        <strain evidence="3">NIES 3701</strain>
    </source>
</reference>
<comment type="caution">
    <text evidence="2">The sequence shown here is derived from an EMBL/GenBank/DDBJ whole genome shotgun (WGS) entry which is preliminary data.</text>
</comment>
<feature type="transmembrane region" description="Helical" evidence="1">
    <location>
        <begin position="55"/>
        <end position="72"/>
    </location>
</feature>
<feature type="transmembrane region" description="Helical" evidence="1">
    <location>
        <begin position="277"/>
        <end position="299"/>
    </location>
</feature>
<feature type="transmembrane region" description="Helical" evidence="1">
    <location>
        <begin position="400"/>
        <end position="418"/>
    </location>
</feature>
<gene>
    <name evidence="2" type="ORF">TrST_g11122</name>
</gene>
<proteinExistence type="predicted"/>